<keyword evidence="4" id="KW-1133">Transmembrane helix</keyword>
<keyword evidence="3" id="KW-0732">Signal</keyword>
<feature type="compositionally biased region" description="Basic and acidic residues" evidence="6">
    <location>
        <begin position="216"/>
        <end position="229"/>
    </location>
</feature>
<evidence type="ECO:0000313" key="8">
    <source>
        <dbReference type="Proteomes" id="UP000521872"/>
    </source>
</evidence>
<feature type="region of interest" description="Disordered" evidence="6">
    <location>
        <begin position="192"/>
        <end position="246"/>
    </location>
</feature>
<evidence type="ECO:0000256" key="5">
    <source>
        <dbReference type="ARBA" id="ARBA00023136"/>
    </source>
</evidence>
<protein>
    <recommendedName>
        <fullName evidence="9">Autophagy-related protein 27</fullName>
    </recommendedName>
</protein>
<feature type="compositionally biased region" description="Pro residues" evidence="6">
    <location>
        <begin position="196"/>
        <end position="215"/>
    </location>
</feature>
<keyword evidence="5" id="KW-0472">Membrane</keyword>
<dbReference type="AlphaFoldDB" id="A0A8H4QSR6"/>
<dbReference type="GO" id="GO:0016020">
    <property type="term" value="C:membrane"/>
    <property type="evidence" value="ECO:0007669"/>
    <property type="project" value="UniProtKB-SubCell"/>
</dbReference>
<dbReference type="EMBL" id="JAACJL010000031">
    <property type="protein sequence ID" value="KAF4616546.1"/>
    <property type="molecule type" value="Genomic_DNA"/>
</dbReference>
<feature type="region of interest" description="Disordered" evidence="6">
    <location>
        <begin position="320"/>
        <end position="349"/>
    </location>
</feature>
<keyword evidence="2" id="KW-0812">Transmembrane</keyword>
<dbReference type="Proteomes" id="UP000521872">
    <property type="component" value="Unassembled WGS sequence"/>
</dbReference>
<reference evidence="7 8" key="1">
    <citation type="submission" date="2019-12" db="EMBL/GenBank/DDBJ databases">
        <authorList>
            <person name="Floudas D."/>
            <person name="Bentzer J."/>
            <person name="Ahren D."/>
            <person name="Johansson T."/>
            <person name="Persson P."/>
            <person name="Tunlid A."/>
        </authorList>
    </citation>
    <scope>NUCLEOTIDE SEQUENCE [LARGE SCALE GENOMIC DNA]</scope>
    <source>
        <strain evidence="7 8">CBS 102.39</strain>
    </source>
</reference>
<dbReference type="InterPro" id="IPR009011">
    <property type="entry name" value="Man6P_isomerase_rcpt-bd_dom_sf"/>
</dbReference>
<dbReference type="InterPro" id="IPR018939">
    <property type="entry name" value="Autophagy-rel_prot_27"/>
</dbReference>
<evidence type="ECO:0000256" key="3">
    <source>
        <dbReference type="ARBA" id="ARBA00022729"/>
    </source>
</evidence>
<evidence type="ECO:0000313" key="7">
    <source>
        <dbReference type="EMBL" id="KAF4616546.1"/>
    </source>
</evidence>
<evidence type="ECO:0008006" key="9">
    <source>
        <dbReference type="Google" id="ProtNLM"/>
    </source>
</evidence>
<evidence type="ECO:0000256" key="4">
    <source>
        <dbReference type="ARBA" id="ARBA00022989"/>
    </source>
</evidence>
<dbReference type="Gene3D" id="2.70.130.10">
    <property type="entry name" value="Mannose-6-phosphate receptor binding domain"/>
    <property type="match status" value="1"/>
</dbReference>
<comment type="caution">
    <text evidence="7">The sequence shown here is derived from an EMBL/GenBank/DDBJ whole genome shotgun (WGS) entry which is preliminary data.</text>
</comment>
<dbReference type="SUPFAM" id="SSF50911">
    <property type="entry name" value="Mannose 6-phosphate receptor domain"/>
    <property type="match status" value="1"/>
</dbReference>
<evidence type="ECO:0000256" key="2">
    <source>
        <dbReference type="ARBA" id="ARBA00022692"/>
    </source>
</evidence>
<keyword evidence="8" id="KW-1185">Reference proteome</keyword>
<gene>
    <name evidence="7" type="ORF">D9613_008385</name>
</gene>
<proteinExistence type="predicted"/>
<evidence type="ECO:0000256" key="1">
    <source>
        <dbReference type="ARBA" id="ARBA00004167"/>
    </source>
</evidence>
<accession>A0A8H4QSR6</accession>
<comment type="subcellular location">
    <subcellularLocation>
        <location evidence="1">Membrane</location>
        <topology evidence="1">Single-pass membrane protein</topology>
    </subcellularLocation>
</comment>
<organism evidence="7 8">
    <name type="scientific">Agrocybe pediades</name>
    <dbReference type="NCBI Taxonomy" id="84607"/>
    <lineage>
        <taxon>Eukaryota</taxon>
        <taxon>Fungi</taxon>
        <taxon>Dikarya</taxon>
        <taxon>Basidiomycota</taxon>
        <taxon>Agaricomycotina</taxon>
        <taxon>Agaricomycetes</taxon>
        <taxon>Agaricomycetidae</taxon>
        <taxon>Agaricales</taxon>
        <taxon>Agaricineae</taxon>
        <taxon>Strophariaceae</taxon>
        <taxon>Agrocybe</taxon>
    </lineage>
</organism>
<evidence type="ECO:0000256" key="6">
    <source>
        <dbReference type="SAM" id="MobiDB-lite"/>
    </source>
</evidence>
<name>A0A8H4QSR6_9AGAR</name>
<sequence length="349" mass="38719">MALMVRSSRFSLGNDSLCAFDVPSEKHGEFHFNLCPLWSAREKEKKVITVIIDEDTPPTHTQYVYKIARIGATFWDTTFPAELQCPEGSWVCLTVINTRPDHPSEPQRILQVVPVANFAESKPIGALQVGADNRHDIKVALHGGKYQAKKHKALFKFKCDPKSNENTEPEYLWNFNGTHAFSWKSKYACPSMQATPVPPTKTPPGAPGRPTPKPTPGDRDSEPPDKPPTEGEEDWEPVTTPGPGRLHGSRLNVLGVLVFLVLVGLVLRRLFRSTSSSTSSNFLRFRSALGKARMLLILPAKKSASEYQPILVEEEMDVLDGHRPSPSASDQSRYPLNGKGRGRVPNYGL</sequence>
<dbReference type="Pfam" id="PF09451">
    <property type="entry name" value="ATG27"/>
    <property type="match status" value="1"/>
</dbReference>